<evidence type="ECO:0000256" key="2">
    <source>
        <dbReference type="ARBA" id="ARBA00008929"/>
    </source>
</evidence>
<feature type="transmembrane region" description="Helical" evidence="7">
    <location>
        <begin position="267"/>
        <end position="287"/>
    </location>
</feature>
<dbReference type="AlphaFoldDB" id="B8JDV6"/>
<keyword evidence="4 7" id="KW-0812">Transmembrane</keyword>
<keyword evidence="3" id="KW-1003">Cell membrane</keyword>
<feature type="transmembrane region" description="Helical" evidence="7">
    <location>
        <begin position="227"/>
        <end position="247"/>
    </location>
</feature>
<feature type="transmembrane region" description="Helical" evidence="7">
    <location>
        <begin position="419"/>
        <end position="440"/>
    </location>
</feature>
<proteinExistence type="inferred from homology"/>
<dbReference type="Pfam" id="PF03916">
    <property type="entry name" value="NrfD"/>
    <property type="match status" value="1"/>
</dbReference>
<name>B8JDV6_ANAD2</name>
<comment type="similarity">
    <text evidence="2">Belongs to the NrfD family.</text>
</comment>
<feature type="transmembrane region" description="Helical" evidence="7">
    <location>
        <begin position="89"/>
        <end position="109"/>
    </location>
</feature>
<feature type="transmembrane region" description="Helical" evidence="7">
    <location>
        <begin position="308"/>
        <end position="329"/>
    </location>
</feature>
<dbReference type="EMBL" id="CP001359">
    <property type="protein sequence ID" value="ACL64201.1"/>
    <property type="molecule type" value="Genomic_DNA"/>
</dbReference>
<evidence type="ECO:0000256" key="4">
    <source>
        <dbReference type="ARBA" id="ARBA00022692"/>
    </source>
</evidence>
<dbReference type="GO" id="GO:0005886">
    <property type="term" value="C:plasma membrane"/>
    <property type="evidence" value="ECO:0007669"/>
    <property type="project" value="UniProtKB-SubCell"/>
</dbReference>
<feature type="transmembrane region" description="Helical" evidence="7">
    <location>
        <begin position="349"/>
        <end position="367"/>
    </location>
</feature>
<dbReference type="InterPro" id="IPR005614">
    <property type="entry name" value="NrfD-like"/>
</dbReference>
<organism evidence="8 9">
    <name type="scientific">Anaeromyxobacter dehalogenans (strain ATCC BAA-258 / DSM 21875 / 2CP-1)</name>
    <dbReference type="NCBI Taxonomy" id="455488"/>
    <lineage>
        <taxon>Bacteria</taxon>
        <taxon>Pseudomonadati</taxon>
        <taxon>Myxococcota</taxon>
        <taxon>Myxococcia</taxon>
        <taxon>Myxococcales</taxon>
        <taxon>Cystobacterineae</taxon>
        <taxon>Anaeromyxobacteraceae</taxon>
        <taxon>Anaeromyxobacter</taxon>
    </lineage>
</organism>
<dbReference type="PANTHER" id="PTHR43044:SF2">
    <property type="entry name" value="POLYSULPHIDE REDUCTASE NRFD"/>
    <property type="match status" value="1"/>
</dbReference>
<feature type="transmembrane region" description="Helical" evidence="7">
    <location>
        <begin position="121"/>
        <end position="145"/>
    </location>
</feature>
<evidence type="ECO:0000256" key="5">
    <source>
        <dbReference type="ARBA" id="ARBA00022989"/>
    </source>
</evidence>
<evidence type="ECO:0000256" key="7">
    <source>
        <dbReference type="SAM" id="Phobius"/>
    </source>
</evidence>
<protein>
    <submittedName>
        <fullName evidence="8">Polysulphide reductase NrfD</fullName>
    </submittedName>
</protein>
<reference evidence="8" key="1">
    <citation type="submission" date="2009-01" db="EMBL/GenBank/DDBJ databases">
        <title>Complete sequence of Anaeromyxobacter dehalogenans 2CP-1.</title>
        <authorList>
            <consortium name="US DOE Joint Genome Institute"/>
            <person name="Lucas S."/>
            <person name="Copeland A."/>
            <person name="Lapidus A."/>
            <person name="Glavina del Rio T."/>
            <person name="Dalin E."/>
            <person name="Tice H."/>
            <person name="Bruce D."/>
            <person name="Goodwin L."/>
            <person name="Pitluck S."/>
            <person name="Saunders E."/>
            <person name="Brettin T."/>
            <person name="Detter J.C."/>
            <person name="Han C."/>
            <person name="Larimer F."/>
            <person name="Land M."/>
            <person name="Hauser L."/>
            <person name="Kyrpides N."/>
            <person name="Ovchinnikova G."/>
            <person name="Beliaev A.S."/>
            <person name="Richardson P."/>
        </authorList>
    </citation>
    <scope>NUCLEOTIDE SEQUENCE</scope>
    <source>
        <strain evidence="8">2CP-1</strain>
    </source>
</reference>
<evidence type="ECO:0000256" key="3">
    <source>
        <dbReference type="ARBA" id="ARBA00022475"/>
    </source>
</evidence>
<sequence>MTTATKTIERVDPLETSPVLVGRPDDRALTESLLEPVLGPTKKGWLVMLVLFGGGMAFWLLSLYMTLFVGIGVWGNNIPVAWAYDITNFVWWIGIGHAGTLISAILLLFQQKWRTSINRFAEAMTLFAVAMAGAYPVIHLGRPWLFWWLIPYPATTQIWPNFKSALPWDVFAISTYATVSFLFWYLGLIPDLATLRDAAKTRAQRVVYGIMSFGWRGSARHWQHWRIGYLLMAGLSTPLVVSVHTIVSFDFAISQLPGWHTTIFPPYFVAGAIFSGFAMVMTLMIPARKVFKFEHVVTARHLDNMAKVILATGLMVTYGYVMEWFIAWYSGNDAEWFAFYNRVVGDYKLVYAMQIFCNVVAPQVFWVPALRRNVMVLFLVSVLVNFGMWAERFVIIAVTLTRDFVPGSWANYTPTWVDWGLLFGSISTFSVLFLLFLRFLPAIPISEVKELRRELEHQDHHAAQGGQAVAQGAHAERA</sequence>
<feature type="transmembrane region" description="Helical" evidence="7">
    <location>
        <begin position="45"/>
        <end position="69"/>
    </location>
</feature>
<evidence type="ECO:0000313" key="8">
    <source>
        <dbReference type="EMBL" id="ACL64201.1"/>
    </source>
</evidence>
<keyword evidence="5 7" id="KW-1133">Transmembrane helix</keyword>
<accession>B8JDV6</accession>
<feature type="transmembrane region" description="Helical" evidence="7">
    <location>
        <begin position="374"/>
        <end position="399"/>
    </location>
</feature>
<dbReference type="PANTHER" id="PTHR43044">
    <property type="match status" value="1"/>
</dbReference>
<gene>
    <name evidence="8" type="ordered locus">A2cp1_0849</name>
</gene>
<dbReference type="KEGG" id="acp:A2cp1_0849"/>
<comment type="subcellular location">
    <subcellularLocation>
        <location evidence="1">Cell membrane</location>
        <topology evidence="1">Multi-pass membrane protein</topology>
    </subcellularLocation>
</comment>
<evidence type="ECO:0000313" key="9">
    <source>
        <dbReference type="Proteomes" id="UP000007089"/>
    </source>
</evidence>
<evidence type="ECO:0000256" key="1">
    <source>
        <dbReference type="ARBA" id="ARBA00004651"/>
    </source>
</evidence>
<dbReference type="RefSeq" id="WP_012524908.1">
    <property type="nucleotide sequence ID" value="NC_011891.1"/>
</dbReference>
<keyword evidence="6 7" id="KW-0472">Membrane</keyword>
<dbReference type="HOGENOM" id="CLU_021295_1_0_7"/>
<evidence type="ECO:0000256" key="6">
    <source>
        <dbReference type="ARBA" id="ARBA00023136"/>
    </source>
</evidence>
<dbReference type="Proteomes" id="UP000007089">
    <property type="component" value="Chromosome"/>
</dbReference>
<keyword evidence="9" id="KW-1185">Reference proteome</keyword>
<feature type="transmembrane region" description="Helical" evidence="7">
    <location>
        <begin position="165"/>
        <end position="186"/>
    </location>
</feature>